<comment type="similarity">
    <text evidence="1">Belongs to the LysR transcriptional regulatory family.</text>
</comment>
<dbReference type="InterPro" id="IPR036388">
    <property type="entry name" value="WH-like_DNA-bd_sf"/>
</dbReference>
<keyword evidence="2" id="KW-0805">Transcription regulation</keyword>
<dbReference type="GO" id="GO:0003700">
    <property type="term" value="F:DNA-binding transcription factor activity"/>
    <property type="evidence" value="ECO:0007669"/>
    <property type="project" value="InterPro"/>
</dbReference>
<feature type="domain" description="HTH lysR-type" evidence="5">
    <location>
        <begin position="3"/>
        <end position="60"/>
    </location>
</feature>
<dbReference type="PRINTS" id="PR00039">
    <property type="entry name" value="HTHLYSR"/>
</dbReference>
<sequence>MKFTLRQLEFFIALAQTKQISKAATRCHISQSSMTVAMRNLEEALNSQLFLRQPKGVQLTPSGERFLLHARKIISDSQHAIEDLQYQPELASGELTIGIAKTLSAYLLPAIISEVEQHFPLMTIHFVEDDPAELIEQLRDQMLAFALVLTSNISHDAGLNVETFIRSQRRLWVAQGHPLLNQPTIKLADIAGVPFIMLDTDKYPDVICQHWQEKGGQPNVTFTTTSFETVRSLVAKGRGVTILSDLVYRPWSLEGLRVMRKTIEDSATYMDVGAVAVKGKMLAESERMVLDYLRGIIIRLDDNA</sequence>
<keyword evidence="3" id="KW-0238">DNA-binding</keyword>
<dbReference type="AlphaFoldDB" id="A0A291DZ83"/>
<dbReference type="InterPro" id="IPR050950">
    <property type="entry name" value="HTH-type_LysR_regulators"/>
</dbReference>
<evidence type="ECO:0000256" key="3">
    <source>
        <dbReference type="ARBA" id="ARBA00023125"/>
    </source>
</evidence>
<evidence type="ECO:0000313" key="6">
    <source>
        <dbReference type="EMBL" id="ATF92992.1"/>
    </source>
</evidence>
<dbReference type="PANTHER" id="PTHR30419">
    <property type="entry name" value="HTH-TYPE TRANSCRIPTIONAL REGULATOR YBHD"/>
    <property type="match status" value="1"/>
</dbReference>
<gene>
    <name evidence="6" type="ORF">CO704_13190</name>
</gene>
<evidence type="ECO:0000256" key="1">
    <source>
        <dbReference type="ARBA" id="ARBA00009437"/>
    </source>
</evidence>
<dbReference type="FunFam" id="1.10.10.10:FF:000001">
    <property type="entry name" value="LysR family transcriptional regulator"/>
    <property type="match status" value="1"/>
</dbReference>
<dbReference type="SUPFAM" id="SSF46785">
    <property type="entry name" value="Winged helix' DNA-binding domain"/>
    <property type="match status" value="1"/>
</dbReference>
<dbReference type="PROSITE" id="PS50931">
    <property type="entry name" value="HTH_LYSR"/>
    <property type="match status" value="1"/>
</dbReference>
<evidence type="ECO:0000313" key="7">
    <source>
        <dbReference type="Proteomes" id="UP000217979"/>
    </source>
</evidence>
<protein>
    <submittedName>
        <fullName evidence="6">LysR family transcriptional regulator</fullName>
    </submittedName>
</protein>
<dbReference type="SUPFAM" id="SSF53850">
    <property type="entry name" value="Periplasmic binding protein-like II"/>
    <property type="match status" value="1"/>
</dbReference>
<dbReference type="Pfam" id="PF00126">
    <property type="entry name" value="HTH_1"/>
    <property type="match status" value="1"/>
</dbReference>
<keyword evidence="4" id="KW-0804">Transcription</keyword>
<dbReference type="Gene3D" id="1.10.10.10">
    <property type="entry name" value="Winged helix-like DNA-binding domain superfamily/Winged helix DNA-binding domain"/>
    <property type="match status" value="1"/>
</dbReference>
<name>A0A291DZ83_9ENTR</name>
<evidence type="ECO:0000256" key="4">
    <source>
        <dbReference type="ARBA" id="ARBA00023163"/>
    </source>
</evidence>
<dbReference type="Pfam" id="PF03466">
    <property type="entry name" value="LysR_substrate"/>
    <property type="match status" value="1"/>
</dbReference>
<dbReference type="GO" id="GO:0005829">
    <property type="term" value="C:cytosol"/>
    <property type="evidence" value="ECO:0007669"/>
    <property type="project" value="TreeGrafter"/>
</dbReference>
<dbReference type="Proteomes" id="UP000217979">
    <property type="component" value="Chromosome"/>
</dbReference>
<reference evidence="6 7" key="1">
    <citation type="submission" date="2017-09" db="EMBL/GenBank/DDBJ databases">
        <title>FDA dAtabase for Regulatory Grade micrObial Sequences (FDA-ARGOS): Supporting development and validation of Infectious Disease Dx tests.</title>
        <authorList>
            <person name="Minogue T."/>
            <person name="Wolcott M."/>
            <person name="Wasieloski L."/>
            <person name="Aguilar W."/>
            <person name="Moore D."/>
            <person name="Tallon L."/>
            <person name="Sadzewicz L."/>
            <person name="Ott S."/>
            <person name="Zhao X."/>
            <person name="Nagaraj S."/>
            <person name="Vavikolanu K."/>
            <person name="Aluvathingal J."/>
            <person name="Nadendla S."/>
            <person name="Sichtig H."/>
        </authorList>
    </citation>
    <scope>NUCLEOTIDE SEQUENCE [LARGE SCALE GENOMIC DNA]</scope>
    <source>
        <strain evidence="6 7">FDAARGOS_392</strain>
    </source>
</reference>
<accession>A0A291DZ83</accession>
<dbReference type="InterPro" id="IPR036390">
    <property type="entry name" value="WH_DNA-bd_sf"/>
</dbReference>
<evidence type="ECO:0000259" key="5">
    <source>
        <dbReference type="PROSITE" id="PS50931"/>
    </source>
</evidence>
<evidence type="ECO:0000256" key="2">
    <source>
        <dbReference type="ARBA" id="ARBA00023015"/>
    </source>
</evidence>
<dbReference type="RefSeq" id="WP_061273918.1">
    <property type="nucleotide sequence ID" value="NZ_CP023525.1"/>
</dbReference>
<dbReference type="Gene3D" id="3.40.190.10">
    <property type="entry name" value="Periplasmic binding protein-like II"/>
    <property type="match status" value="2"/>
</dbReference>
<organism evidence="6 7">
    <name type="scientific">Cedecea neteri</name>
    <dbReference type="NCBI Taxonomy" id="158822"/>
    <lineage>
        <taxon>Bacteria</taxon>
        <taxon>Pseudomonadati</taxon>
        <taxon>Pseudomonadota</taxon>
        <taxon>Gammaproteobacteria</taxon>
        <taxon>Enterobacterales</taxon>
        <taxon>Enterobacteriaceae</taxon>
        <taxon>Cedecea</taxon>
    </lineage>
</organism>
<dbReference type="EMBL" id="CP023525">
    <property type="protein sequence ID" value="ATF92992.1"/>
    <property type="molecule type" value="Genomic_DNA"/>
</dbReference>
<dbReference type="GO" id="GO:0003677">
    <property type="term" value="F:DNA binding"/>
    <property type="evidence" value="ECO:0007669"/>
    <property type="project" value="UniProtKB-KW"/>
</dbReference>
<dbReference type="InterPro" id="IPR005119">
    <property type="entry name" value="LysR_subst-bd"/>
</dbReference>
<proteinExistence type="inferred from homology"/>
<dbReference type="InterPro" id="IPR000847">
    <property type="entry name" value="LysR_HTH_N"/>
</dbReference>